<evidence type="ECO:0000313" key="3">
    <source>
        <dbReference type="Proteomes" id="UP000053859"/>
    </source>
</evidence>
<gene>
    <name evidence="2" type="ORF">SAZU_6701</name>
</gene>
<organism evidence="2 3">
    <name type="scientific">Streptomyces azureus</name>
    <dbReference type="NCBI Taxonomy" id="146537"/>
    <lineage>
        <taxon>Bacteria</taxon>
        <taxon>Bacillati</taxon>
        <taxon>Actinomycetota</taxon>
        <taxon>Actinomycetes</taxon>
        <taxon>Kitasatosporales</taxon>
        <taxon>Streptomycetaceae</taxon>
        <taxon>Streptomyces</taxon>
    </lineage>
</organism>
<dbReference type="Proteomes" id="UP000053859">
    <property type="component" value="Unassembled WGS sequence"/>
</dbReference>
<evidence type="ECO:0000256" key="1">
    <source>
        <dbReference type="SAM" id="MobiDB-lite"/>
    </source>
</evidence>
<keyword evidence="3" id="KW-1185">Reference proteome</keyword>
<feature type="region of interest" description="Disordered" evidence="1">
    <location>
        <begin position="1"/>
        <end position="94"/>
    </location>
</feature>
<dbReference type="PATRIC" id="fig|146537.3.peg.7046"/>
<feature type="compositionally biased region" description="Basic and acidic residues" evidence="1">
    <location>
        <begin position="13"/>
        <end position="32"/>
    </location>
</feature>
<protein>
    <submittedName>
        <fullName evidence="2">Putative Iron(3+)-hydroxamate-binding protein YxeB</fullName>
    </submittedName>
</protein>
<reference evidence="2" key="1">
    <citation type="journal article" date="2015" name="Genome Announc.">
        <title>Draft Genome Sequence of Thiostrepton-Producing Streptomyces azureus ATCC 14921.</title>
        <authorList>
            <person name="Sakihara K."/>
            <person name="Maeda J."/>
            <person name="Tashiro K."/>
            <person name="Fujino Y."/>
            <person name="Kuhara S."/>
            <person name="Ohshima T."/>
            <person name="Ogata S."/>
            <person name="Doi K."/>
        </authorList>
    </citation>
    <scope>NUCLEOTIDE SEQUENCE [LARGE SCALE GENOMIC DNA]</scope>
    <source>
        <strain evidence="2">ATCC14921</strain>
    </source>
</reference>
<dbReference type="AlphaFoldDB" id="A0A0K8PVT5"/>
<feature type="compositionally biased region" description="Basic and acidic residues" evidence="1">
    <location>
        <begin position="59"/>
        <end position="79"/>
    </location>
</feature>
<accession>A0A0K8PVT5</accession>
<dbReference type="EMBL" id="DF968389">
    <property type="protein sequence ID" value="GAP51828.1"/>
    <property type="molecule type" value="Genomic_DNA"/>
</dbReference>
<name>A0A0K8PVT5_STRAJ</name>
<sequence>MWNSPSHSAGDMKAAKVTDAKKRFEDASERLRKAAKTHPGVKVLAGPASQERTGASRPDQSHGEEHPGHRTDEREHSGPERGQWCTKPRGGPTC</sequence>
<proteinExistence type="predicted"/>
<dbReference type="Gene3D" id="3.40.50.1980">
    <property type="entry name" value="Nitrogenase molybdenum iron protein domain"/>
    <property type="match status" value="1"/>
</dbReference>
<evidence type="ECO:0000313" key="2">
    <source>
        <dbReference type="EMBL" id="GAP51828.1"/>
    </source>
</evidence>